<reference evidence="1" key="1">
    <citation type="submission" date="2020-05" db="EMBL/GenBank/DDBJ databases">
        <title>Large-scale comparative analyses of tick genomes elucidate their genetic diversity and vector capacities.</title>
        <authorList>
            <person name="Jia N."/>
            <person name="Wang J."/>
            <person name="Shi W."/>
            <person name="Du L."/>
            <person name="Sun Y."/>
            <person name="Zhan W."/>
            <person name="Jiang J."/>
            <person name="Wang Q."/>
            <person name="Zhang B."/>
            <person name="Ji P."/>
            <person name="Sakyi L.B."/>
            <person name="Cui X."/>
            <person name="Yuan T."/>
            <person name="Jiang B."/>
            <person name="Yang W."/>
            <person name="Lam T.T.-Y."/>
            <person name="Chang Q."/>
            <person name="Ding S."/>
            <person name="Wang X."/>
            <person name="Zhu J."/>
            <person name="Ruan X."/>
            <person name="Zhao L."/>
            <person name="Wei J."/>
            <person name="Que T."/>
            <person name="Du C."/>
            <person name="Cheng J."/>
            <person name="Dai P."/>
            <person name="Han X."/>
            <person name="Huang E."/>
            <person name="Gao Y."/>
            <person name="Liu J."/>
            <person name="Shao H."/>
            <person name="Ye R."/>
            <person name="Li L."/>
            <person name="Wei W."/>
            <person name="Wang X."/>
            <person name="Wang C."/>
            <person name="Yang T."/>
            <person name="Huo Q."/>
            <person name="Li W."/>
            <person name="Guo W."/>
            <person name="Chen H."/>
            <person name="Zhou L."/>
            <person name="Ni X."/>
            <person name="Tian J."/>
            <person name="Zhou Y."/>
            <person name="Sheng Y."/>
            <person name="Liu T."/>
            <person name="Pan Y."/>
            <person name="Xia L."/>
            <person name="Li J."/>
            <person name="Zhao F."/>
            <person name="Cao W."/>
        </authorList>
    </citation>
    <scope>NUCLEOTIDE SEQUENCE</scope>
    <source>
        <strain evidence="1">Dsil-2018</strain>
    </source>
</reference>
<evidence type="ECO:0000313" key="2">
    <source>
        <dbReference type="Proteomes" id="UP000821865"/>
    </source>
</evidence>
<keyword evidence="2" id="KW-1185">Reference proteome</keyword>
<dbReference type="EMBL" id="CM023473">
    <property type="protein sequence ID" value="KAH7954500.1"/>
    <property type="molecule type" value="Genomic_DNA"/>
</dbReference>
<gene>
    <name evidence="1" type="ORF">HPB49_019232</name>
</gene>
<accession>A0ACB8CYX5</accession>
<sequence>MSSKERRLEDDAIPPQSPSTDDRSGQASPKRKEKSSKQAHKGSRPRPVSSVRHSSRKREPEGVLSASDHTPSPPPLSGEEHPSLKGPATASASTTMPPSEVSAEAGKSSALSGSTTAGETPRGTSGTATAVASPPVPEATSPEQGQLLSPQQSRQQRRAHSPSPPPDSRGVERTPAKHASTEDTHTAEQPASMSKTLSPLSLLETSDRGAKATAPLSTGEVLIPKSSPSRSEPARALKAAAAKTNQDYACGLFGFHPNFLQKYRTPRCALTVLCLVSFTRSFSMNGVMMVVLPTLERRYQLMSYESGMILSSNDVASCLTMLPVAFLATKRNKPRFIGYGVATMGLGNLVVAMVHFLSPSYQLGAAGTDTCPMANVESSCTMSGSIRNFRFMMMAGQLLSGLGATPINTVTIAYLDENVQKRKSSLYIGACL</sequence>
<name>A0ACB8CYX5_DERSI</name>
<protein>
    <submittedName>
        <fullName evidence="1">Uncharacterized protein</fullName>
    </submittedName>
</protein>
<proteinExistence type="predicted"/>
<comment type="caution">
    <text evidence="1">The sequence shown here is derived from an EMBL/GenBank/DDBJ whole genome shotgun (WGS) entry which is preliminary data.</text>
</comment>
<organism evidence="1 2">
    <name type="scientific">Dermacentor silvarum</name>
    <name type="common">Tick</name>
    <dbReference type="NCBI Taxonomy" id="543639"/>
    <lineage>
        <taxon>Eukaryota</taxon>
        <taxon>Metazoa</taxon>
        <taxon>Ecdysozoa</taxon>
        <taxon>Arthropoda</taxon>
        <taxon>Chelicerata</taxon>
        <taxon>Arachnida</taxon>
        <taxon>Acari</taxon>
        <taxon>Parasitiformes</taxon>
        <taxon>Ixodida</taxon>
        <taxon>Ixodoidea</taxon>
        <taxon>Ixodidae</taxon>
        <taxon>Rhipicephalinae</taxon>
        <taxon>Dermacentor</taxon>
    </lineage>
</organism>
<dbReference type="Proteomes" id="UP000821865">
    <property type="component" value="Chromosome 4"/>
</dbReference>
<evidence type="ECO:0000313" key="1">
    <source>
        <dbReference type="EMBL" id="KAH7954500.1"/>
    </source>
</evidence>